<reference evidence="2 3" key="1">
    <citation type="submission" date="2024-03" db="EMBL/GenBank/DDBJ databases">
        <authorList>
            <person name="Gkanogiannis A."/>
            <person name="Becerra Lopez-Lavalle L."/>
        </authorList>
    </citation>
    <scope>NUCLEOTIDE SEQUENCE [LARGE SCALE GENOMIC DNA]</scope>
</reference>
<evidence type="ECO:0000256" key="1">
    <source>
        <dbReference type="SAM" id="MobiDB-lite"/>
    </source>
</evidence>
<sequence length="69" mass="7440">MQMDARSTGDNVGLTTPYPSFSTTTNEPTDSPMQLDLAPDIDNPIAEAPTIFNDISIAIEASLHTFGQR</sequence>
<dbReference type="Proteomes" id="UP001642487">
    <property type="component" value="Chromosome 7"/>
</dbReference>
<protein>
    <submittedName>
        <fullName evidence="2">Uncharacterized protein</fullName>
    </submittedName>
</protein>
<keyword evidence="3" id="KW-1185">Reference proteome</keyword>
<proteinExistence type="predicted"/>
<accession>A0ABP0Z3A9</accession>
<name>A0ABP0Z3A9_9ROSI</name>
<feature type="compositionally biased region" description="Polar residues" evidence="1">
    <location>
        <begin position="8"/>
        <end position="32"/>
    </location>
</feature>
<evidence type="ECO:0000313" key="3">
    <source>
        <dbReference type="Proteomes" id="UP001642487"/>
    </source>
</evidence>
<organism evidence="2 3">
    <name type="scientific">Citrullus colocynthis</name>
    <name type="common">colocynth</name>
    <dbReference type="NCBI Taxonomy" id="252529"/>
    <lineage>
        <taxon>Eukaryota</taxon>
        <taxon>Viridiplantae</taxon>
        <taxon>Streptophyta</taxon>
        <taxon>Embryophyta</taxon>
        <taxon>Tracheophyta</taxon>
        <taxon>Spermatophyta</taxon>
        <taxon>Magnoliopsida</taxon>
        <taxon>eudicotyledons</taxon>
        <taxon>Gunneridae</taxon>
        <taxon>Pentapetalae</taxon>
        <taxon>rosids</taxon>
        <taxon>fabids</taxon>
        <taxon>Cucurbitales</taxon>
        <taxon>Cucurbitaceae</taxon>
        <taxon>Benincaseae</taxon>
        <taxon>Citrullus</taxon>
    </lineage>
</organism>
<evidence type="ECO:0000313" key="2">
    <source>
        <dbReference type="EMBL" id="CAK9325806.1"/>
    </source>
</evidence>
<gene>
    <name evidence="2" type="ORF">CITCOLO1_LOCUS18077</name>
</gene>
<dbReference type="EMBL" id="OZ021741">
    <property type="protein sequence ID" value="CAK9325806.1"/>
    <property type="molecule type" value="Genomic_DNA"/>
</dbReference>
<feature type="region of interest" description="Disordered" evidence="1">
    <location>
        <begin position="1"/>
        <end position="34"/>
    </location>
</feature>